<organism evidence="1 2">
    <name type="scientific">Rhizopus oryzae</name>
    <name type="common">Mucormycosis agent</name>
    <name type="synonym">Rhizopus arrhizus var. delemar</name>
    <dbReference type="NCBI Taxonomy" id="64495"/>
    <lineage>
        <taxon>Eukaryota</taxon>
        <taxon>Fungi</taxon>
        <taxon>Fungi incertae sedis</taxon>
        <taxon>Mucoromycota</taxon>
        <taxon>Mucoromycotina</taxon>
        <taxon>Mucoromycetes</taxon>
        <taxon>Mucorales</taxon>
        <taxon>Mucorineae</taxon>
        <taxon>Rhizopodaceae</taxon>
        <taxon>Rhizopus</taxon>
    </lineage>
</organism>
<reference evidence="1" key="1">
    <citation type="journal article" date="2020" name="Microb. Genom.">
        <title>Genetic diversity of clinical and environmental Mucorales isolates obtained from an investigation of mucormycosis cases among solid organ transplant recipients.</title>
        <authorList>
            <person name="Nguyen M.H."/>
            <person name="Kaul D."/>
            <person name="Muto C."/>
            <person name="Cheng S.J."/>
            <person name="Richter R.A."/>
            <person name="Bruno V.M."/>
            <person name="Liu G."/>
            <person name="Beyhan S."/>
            <person name="Sundermann A.J."/>
            <person name="Mounaud S."/>
            <person name="Pasculle A.W."/>
            <person name="Nierman W.C."/>
            <person name="Driscoll E."/>
            <person name="Cumbie R."/>
            <person name="Clancy C.J."/>
            <person name="Dupont C.L."/>
        </authorList>
    </citation>
    <scope>NUCLEOTIDE SEQUENCE</scope>
    <source>
        <strain evidence="1">GL11</strain>
    </source>
</reference>
<dbReference type="AlphaFoldDB" id="A0A9P6WR81"/>
<name>A0A9P6WR81_RHIOR</name>
<dbReference type="Proteomes" id="UP000716291">
    <property type="component" value="Unassembled WGS sequence"/>
</dbReference>
<accession>A0A9P6WR81</accession>
<comment type="caution">
    <text evidence="1">The sequence shown here is derived from an EMBL/GenBank/DDBJ whole genome shotgun (WGS) entry which is preliminary data.</text>
</comment>
<gene>
    <name evidence="1" type="ORF">G6F64_015502</name>
</gene>
<proteinExistence type="predicted"/>
<protein>
    <submittedName>
        <fullName evidence="1">Uncharacterized protein</fullName>
    </submittedName>
</protein>
<evidence type="ECO:0000313" key="2">
    <source>
        <dbReference type="Proteomes" id="UP000716291"/>
    </source>
</evidence>
<keyword evidence="2" id="KW-1185">Reference proteome</keyword>
<evidence type="ECO:0000313" key="1">
    <source>
        <dbReference type="EMBL" id="KAG1272511.1"/>
    </source>
</evidence>
<sequence>MQPSAAVWSDWWHSAIAAWRCSSVTINLPSALKKSRVKPSKKLSRSFSRPLRISSALSWVNGPSGVSSLRSR</sequence>
<dbReference type="EMBL" id="JAANQT010014954">
    <property type="protein sequence ID" value="KAG1272511.1"/>
    <property type="molecule type" value="Genomic_DNA"/>
</dbReference>